<keyword evidence="2" id="KW-1185">Reference proteome</keyword>
<dbReference type="HOGENOM" id="CLU_3170299_0_0_9"/>
<organism evidence="1 2">
    <name type="scientific">Mitsuokella multacida DSM 20544</name>
    <dbReference type="NCBI Taxonomy" id="500635"/>
    <lineage>
        <taxon>Bacteria</taxon>
        <taxon>Bacillati</taxon>
        <taxon>Bacillota</taxon>
        <taxon>Negativicutes</taxon>
        <taxon>Selenomonadales</taxon>
        <taxon>Selenomonadaceae</taxon>
        <taxon>Mitsuokella</taxon>
    </lineage>
</organism>
<name>C9KLB9_9FIRM</name>
<protein>
    <submittedName>
        <fullName evidence="1">Uncharacterized protein</fullName>
    </submittedName>
</protein>
<sequence>MFLYCCRLAAPEDVYKWSFNLLRGTPTPFRSLLCERLRCLLFILLLL</sequence>
<comment type="caution">
    <text evidence="1">The sequence shown here is derived from an EMBL/GenBank/DDBJ whole genome shotgun (WGS) entry which is preliminary data.</text>
</comment>
<proteinExistence type="predicted"/>
<dbReference type="AlphaFoldDB" id="C9KLB9"/>
<dbReference type="Proteomes" id="UP000003671">
    <property type="component" value="Unassembled WGS sequence"/>
</dbReference>
<evidence type="ECO:0000313" key="1">
    <source>
        <dbReference type="EMBL" id="EEX69397.1"/>
    </source>
</evidence>
<dbReference type="EMBL" id="ABWK02000010">
    <property type="protein sequence ID" value="EEX69397.1"/>
    <property type="molecule type" value="Genomic_DNA"/>
</dbReference>
<evidence type="ECO:0000313" key="2">
    <source>
        <dbReference type="Proteomes" id="UP000003671"/>
    </source>
</evidence>
<gene>
    <name evidence="1" type="ORF">MITSMUL_04020</name>
</gene>
<reference evidence="1" key="1">
    <citation type="submission" date="2009-09" db="EMBL/GenBank/DDBJ databases">
        <authorList>
            <person name="Weinstock G."/>
            <person name="Sodergren E."/>
            <person name="Clifton S."/>
            <person name="Fulton L."/>
            <person name="Fulton B."/>
            <person name="Courtney L."/>
            <person name="Fronick C."/>
            <person name="Harrison M."/>
            <person name="Strong C."/>
            <person name="Farmer C."/>
            <person name="Delahaunty K."/>
            <person name="Markovic C."/>
            <person name="Hall O."/>
            <person name="Minx P."/>
            <person name="Tomlinson C."/>
            <person name="Mitreva M."/>
            <person name="Nelson J."/>
            <person name="Hou S."/>
            <person name="Wollam A."/>
            <person name="Pepin K.H."/>
            <person name="Johnson M."/>
            <person name="Bhonagiri V."/>
            <person name="Nash W.E."/>
            <person name="Warren W."/>
            <person name="Chinwalla A."/>
            <person name="Mardis E.R."/>
            <person name="Wilson R.K."/>
        </authorList>
    </citation>
    <scope>NUCLEOTIDE SEQUENCE [LARGE SCALE GENOMIC DNA]</scope>
    <source>
        <strain evidence="1">DSM 20544</strain>
    </source>
</reference>
<accession>C9KLB9</accession>